<gene>
    <name evidence="1" type="ORF">MtrunA17_Chr1g0204381</name>
</gene>
<comment type="caution">
    <text evidence="1">The sequence shown here is derived from an EMBL/GenBank/DDBJ whole genome shotgun (WGS) entry which is preliminary data.</text>
</comment>
<dbReference type="Gramene" id="rna6029">
    <property type="protein sequence ID" value="RHN81931.1"/>
    <property type="gene ID" value="gene6029"/>
</dbReference>
<accession>A0A396JZ04</accession>
<organism evidence="1 2">
    <name type="scientific">Medicago truncatula</name>
    <name type="common">Barrel medic</name>
    <name type="synonym">Medicago tribuloides</name>
    <dbReference type="NCBI Taxonomy" id="3880"/>
    <lineage>
        <taxon>Eukaryota</taxon>
        <taxon>Viridiplantae</taxon>
        <taxon>Streptophyta</taxon>
        <taxon>Embryophyta</taxon>
        <taxon>Tracheophyta</taxon>
        <taxon>Spermatophyta</taxon>
        <taxon>Magnoliopsida</taxon>
        <taxon>eudicotyledons</taxon>
        <taxon>Gunneridae</taxon>
        <taxon>Pentapetalae</taxon>
        <taxon>rosids</taxon>
        <taxon>fabids</taxon>
        <taxon>Fabales</taxon>
        <taxon>Fabaceae</taxon>
        <taxon>Papilionoideae</taxon>
        <taxon>50 kb inversion clade</taxon>
        <taxon>NPAAA clade</taxon>
        <taxon>Hologalegina</taxon>
        <taxon>IRL clade</taxon>
        <taxon>Trifolieae</taxon>
        <taxon>Medicago</taxon>
    </lineage>
</organism>
<proteinExistence type="predicted"/>
<evidence type="ECO:0000313" key="1">
    <source>
        <dbReference type="EMBL" id="RHN81931.1"/>
    </source>
</evidence>
<protein>
    <submittedName>
        <fullName evidence="1">Uncharacterized protein</fullName>
    </submittedName>
</protein>
<dbReference type="Proteomes" id="UP000265566">
    <property type="component" value="Chromosome 1"/>
</dbReference>
<name>A0A396JZ04_MEDTR</name>
<sequence>MVVVVVGVVGFQVVAGMVDFQVIDFPTVVVEVVAATGVGTNGEAYVLFNMGT</sequence>
<evidence type="ECO:0000313" key="2">
    <source>
        <dbReference type="Proteomes" id="UP000265566"/>
    </source>
</evidence>
<dbReference type="AlphaFoldDB" id="A0A396JZ04"/>
<reference evidence="2" key="1">
    <citation type="journal article" date="2018" name="Nat. Plants">
        <title>Whole-genome landscape of Medicago truncatula symbiotic genes.</title>
        <authorList>
            <person name="Pecrix Y."/>
            <person name="Staton S.E."/>
            <person name="Sallet E."/>
            <person name="Lelandais-Briere C."/>
            <person name="Moreau S."/>
            <person name="Carrere S."/>
            <person name="Blein T."/>
            <person name="Jardinaud M.F."/>
            <person name="Latrasse D."/>
            <person name="Zouine M."/>
            <person name="Zahm M."/>
            <person name="Kreplak J."/>
            <person name="Mayjonade B."/>
            <person name="Satge C."/>
            <person name="Perez M."/>
            <person name="Cauet S."/>
            <person name="Marande W."/>
            <person name="Chantry-Darmon C."/>
            <person name="Lopez-Roques C."/>
            <person name="Bouchez O."/>
            <person name="Berard A."/>
            <person name="Debelle F."/>
            <person name="Munos S."/>
            <person name="Bendahmane A."/>
            <person name="Berges H."/>
            <person name="Niebel A."/>
            <person name="Buitink J."/>
            <person name="Frugier F."/>
            <person name="Benhamed M."/>
            <person name="Crespi M."/>
            <person name="Gouzy J."/>
            <person name="Gamas P."/>
        </authorList>
    </citation>
    <scope>NUCLEOTIDE SEQUENCE [LARGE SCALE GENOMIC DNA]</scope>
    <source>
        <strain evidence="2">cv. Jemalong A17</strain>
    </source>
</reference>
<dbReference type="EMBL" id="PSQE01000001">
    <property type="protein sequence ID" value="RHN81931.1"/>
    <property type="molecule type" value="Genomic_DNA"/>
</dbReference>